<sequence length="64" mass="7578">MRDRRGLRRLFFVYWKLMETFLVNKMFTGTSLIFIQGLVCGGLLEHEFDDHICILLKDLPSKSQ</sequence>
<dbReference type="Proteomes" id="UP001497444">
    <property type="component" value="Chromosome 16"/>
</dbReference>
<organism evidence="1 2">
    <name type="scientific">Sphagnum jensenii</name>
    <dbReference type="NCBI Taxonomy" id="128206"/>
    <lineage>
        <taxon>Eukaryota</taxon>
        <taxon>Viridiplantae</taxon>
        <taxon>Streptophyta</taxon>
        <taxon>Embryophyta</taxon>
        <taxon>Bryophyta</taxon>
        <taxon>Sphagnophytina</taxon>
        <taxon>Sphagnopsida</taxon>
        <taxon>Sphagnales</taxon>
        <taxon>Sphagnaceae</taxon>
        <taxon>Sphagnum</taxon>
    </lineage>
</organism>
<evidence type="ECO:0000313" key="1">
    <source>
        <dbReference type="EMBL" id="CAK9264328.1"/>
    </source>
</evidence>
<proteinExistence type="predicted"/>
<protein>
    <submittedName>
        <fullName evidence="1">Uncharacterized protein</fullName>
    </submittedName>
</protein>
<evidence type="ECO:0000313" key="2">
    <source>
        <dbReference type="Proteomes" id="UP001497444"/>
    </source>
</evidence>
<reference evidence="1" key="1">
    <citation type="submission" date="2024-02" db="EMBL/GenBank/DDBJ databases">
        <authorList>
            <consortium name="ELIXIR-Norway"/>
            <consortium name="Elixir Norway"/>
        </authorList>
    </citation>
    <scope>NUCLEOTIDE SEQUENCE</scope>
</reference>
<name>A0ABP0WEY2_9BRYO</name>
<dbReference type="EMBL" id="OZ020111">
    <property type="protein sequence ID" value="CAK9264328.1"/>
    <property type="molecule type" value="Genomic_DNA"/>
</dbReference>
<gene>
    <name evidence="1" type="ORF">CSSPJE1EN1_LOCUS9806</name>
</gene>
<keyword evidence="2" id="KW-1185">Reference proteome</keyword>
<accession>A0ABP0WEY2</accession>